<reference evidence="1" key="1">
    <citation type="submission" date="2021-03" db="EMBL/GenBank/DDBJ databases">
        <title>Draft genome sequence of rust myrtle Austropuccinia psidii MF-1, a brazilian biotype.</title>
        <authorList>
            <person name="Quecine M.C."/>
            <person name="Pachon D.M.R."/>
            <person name="Bonatelli M.L."/>
            <person name="Correr F.H."/>
            <person name="Franceschini L.M."/>
            <person name="Leite T.F."/>
            <person name="Margarido G.R.A."/>
            <person name="Almeida C.A."/>
            <person name="Ferrarezi J.A."/>
            <person name="Labate C.A."/>
        </authorList>
    </citation>
    <scope>NUCLEOTIDE SEQUENCE</scope>
    <source>
        <strain evidence="1">MF-1</strain>
    </source>
</reference>
<name>A0A9Q3HPX1_9BASI</name>
<dbReference type="AlphaFoldDB" id="A0A9Q3HPX1"/>
<protein>
    <submittedName>
        <fullName evidence="1">Uncharacterized protein</fullName>
    </submittedName>
</protein>
<gene>
    <name evidence="1" type="ORF">O181_052918</name>
</gene>
<accession>A0A9Q3HPX1</accession>
<dbReference type="EMBL" id="AVOT02023269">
    <property type="protein sequence ID" value="MBW0513203.1"/>
    <property type="molecule type" value="Genomic_DNA"/>
</dbReference>
<dbReference type="OrthoDB" id="3158924at2759"/>
<sequence>MESAYKTSIHASTNQTPAILEKGWNPILPQDSLRKYLIQINPTTGSFKGMLDKAVKHAIRCMEISFAYATEKWDKSQPTPDLKVGDLVLVSTTNFKNMEACKKL</sequence>
<dbReference type="Proteomes" id="UP000765509">
    <property type="component" value="Unassembled WGS sequence"/>
</dbReference>
<evidence type="ECO:0000313" key="1">
    <source>
        <dbReference type="EMBL" id="MBW0513203.1"/>
    </source>
</evidence>
<comment type="caution">
    <text evidence="1">The sequence shown here is derived from an EMBL/GenBank/DDBJ whole genome shotgun (WGS) entry which is preliminary data.</text>
</comment>
<evidence type="ECO:0000313" key="2">
    <source>
        <dbReference type="Proteomes" id="UP000765509"/>
    </source>
</evidence>
<keyword evidence="2" id="KW-1185">Reference proteome</keyword>
<proteinExistence type="predicted"/>
<organism evidence="1 2">
    <name type="scientific">Austropuccinia psidii MF-1</name>
    <dbReference type="NCBI Taxonomy" id="1389203"/>
    <lineage>
        <taxon>Eukaryota</taxon>
        <taxon>Fungi</taxon>
        <taxon>Dikarya</taxon>
        <taxon>Basidiomycota</taxon>
        <taxon>Pucciniomycotina</taxon>
        <taxon>Pucciniomycetes</taxon>
        <taxon>Pucciniales</taxon>
        <taxon>Sphaerophragmiaceae</taxon>
        <taxon>Austropuccinia</taxon>
    </lineage>
</organism>